<gene>
    <name evidence="2" type="ORF">PCOR1329_LOCUS5578</name>
</gene>
<sequence>MRPRVSLRGGATEPAGEAERAGEEAKGTEEEVIKRQGPEGGERRSRRGTEARAEAQAWRRGSGRTLCAGRREHAAPQSSAGKKAATKASHFARHRALTLRSPAPLGSSGGAASGSRRLRTGRSRTPGRCSSAAAC</sequence>
<keyword evidence="3" id="KW-1185">Reference proteome</keyword>
<protein>
    <submittedName>
        <fullName evidence="2">Uncharacterized protein</fullName>
    </submittedName>
</protein>
<feature type="non-terminal residue" evidence="2">
    <location>
        <position position="135"/>
    </location>
</feature>
<evidence type="ECO:0000313" key="2">
    <source>
        <dbReference type="EMBL" id="CAK0796113.1"/>
    </source>
</evidence>
<evidence type="ECO:0000313" key="3">
    <source>
        <dbReference type="Proteomes" id="UP001189429"/>
    </source>
</evidence>
<evidence type="ECO:0000256" key="1">
    <source>
        <dbReference type="SAM" id="MobiDB-lite"/>
    </source>
</evidence>
<dbReference type="EMBL" id="CAUYUJ010001474">
    <property type="protein sequence ID" value="CAK0796113.1"/>
    <property type="molecule type" value="Genomic_DNA"/>
</dbReference>
<feature type="compositionally biased region" description="Low complexity" evidence="1">
    <location>
        <begin position="78"/>
        <end position="89"/>
    </location>
</feature>
<dbReference type="Proteomes" id="UP001189429">
    <property type="component" value="Unassembled WGS sequence"/>
</dbReference>
<comment type="caution">
    <text evidence="2">The sequence shown here is derived from an EMBL/GenBank/DDBJ whole genome shotgun (WGS) entry which is preliminary data.</text>
</comment>
<name>A0ABN9PSU3_9DINO</name>
<feature type="region of interest" description="Disordered" evidence="1">
    <location>
        <begin position="1"/>
        <end position="135"/>
    </location>
</feature>
<organism evidence="2 3">
    <name type="scientific">Prorocentrum cordatum</name>
    <dbReference type="NCBI Taxonomy" id="2364126"/>
    <lineage>
        <taxon>Eukaryota</taxon>
        <taxon>Sar</taxon>
        <taxon>Alveolata</taxon>
        <taxon>Dinophyceae</taxon>
        <taxon>Prorocentrales</taxon>
        <taxon>Prorocentraceae</taxon>
        <taxon>Prorocentrum</taxon>
    </lineage>
</organism>
<reference evidence="2" key="1">
    <citation type="submission" date="2023-10" db="EMBL/GenBank/DDBJ databases">
        <authorList>
            <person name="Chen Y."/>
            <person name="Shah S."/>
            <person name="Dougan E. K."/>
            <person name="Thang M."/>
            <person name="Chan C."/>
        </authorList>
    </citation>
    <scope>NUCLEOTIDE SEQUENCE [LARGE SCALE GENOMIC DNA]</scope>
</reference>
<proteinExistence type="predicted"/>
<feature type="compositionally biased region" description="Basic and acidic residues" evidence="1">
    <location>
        <begin position="17"/>
        <end position="53"/>
    </location>
</feature>
<accession>A0ABN9PSU3</accession>